<dbReference type="OrthoDB" id="9803597at2"/>
<evidence type="ECO:0000256" key="1">
    <source>
        <dbReference type="ARBA" id="ARBA00004651"/>
    </source>
</evidence>
<dbReference type="InterPro" id="IPR051163">
    <property type="entry name" value="Sodium:Solute_Symporter_SSF"/>
</dbReference>
<dbReference type="AlphaFoldDB" id="A0A315Z7X5"/>
<dbReference type="InterPro" id="IPR038377">
    <property type="entry name" value="Na/Glc_symporter_sf"/>
</dbReference>
<keyword evidence="8" id="KW-0406">Ion transport</keyword>
<keyword evidence="5 13" id="KW-0812">Transmembrane</keyword>
<keyword evidence="9 13" id="KW-0472">Membrane</keyword>
<evidence type="ECO:0000256" key="7">
    <source>
        <dbReference type="ARBA" id="ARBA00023053"/>
    </source>
</evidence>
<dbReference type="Gene3D" id="1.20.1730.10">
    <property type="entry name" value="Sodium/glucose cotransporter"/>
    <property type="match status" value="1"/>
</dbReference>
<evidence type="ECO:0000256" key="5">
    <source>
        <dbReference type="ARBA" id="ARBA00022692"/>
    </source>
</evidence>
<evidence type="ECO:0000256" key="11">
    <source>
        <dbReference type="RuleBase" id="RU362091"/>
    </source>
</evidence>
<keyword evidence="7" id="KW-0915">Sodium</keyword>
<feature type="transmembrane region" description="Helical" evidence="13">
    <location>
        <begin position="538"/>
        <end position="558"/>
    </location>
</feature>
<dbReference type="Pfam" id="PF00474">
    <property type="entry name" value="SSF"/>
    <property type="match status" value="2"/>
</dbReference>
<dbReference type="Proteomes" id="UP000245535">
    <property type="component" value="Unassembled WGS sequence"/>
</dbReference>
<evidence type="ECO:0000256" key="3">
    <source>
        <dbReference type="ARBA" id="ARBA00022448"/>
    </source>
</evidence>
<evidence type="ECO:0000256" key="13">
    <source>
        <dbReference type="SAM" id="Phobius"/>
    </source>
</evidence>
<feature type="transmembrane region" description="Helical" evidence="13">
    <location>
        <begin position="271"/>
        <end position="298"/>
    </location>
</feature>
<keyword evidence="3" id="KW-0813">Transport</keyword>
<reference evidence="14 15" key="1">
    <citation type="submission" date="2018-03" db="EMBL/GenBank/DDBJ databases">
        <title>Genomic Encyclopedia of Archaeal and Bacterial Type Strains, Phase II (KMG-II): from individual species to whole genera.</title>
        <authorList>
            <person name="Goeker M."/>
        </authorList>
    </citation>
    <scope>NUCLEOTIDE SEQUENCE [LARGE SCALE GENOMIC DNA]</scope>
    <source>
        <strain evidence="14 15">DSM 28229</strain>
    </source>
</reference>
<name>A0A315Z7X5_SEDFL</name>
<dbReference type="PANTHER" id="PTHR42985">
    <property type="entry name" value="SODIUM-COUPLED MONOCARBOXYLATE TRANSPORTER"/>
    <property type="match status" value="1"/>
</dbReference>
<evidence type="ECO:0000313" key="14">
    <source>
        <dbReference type="EMBL" id="PWJ41031.1"/>
    </source>
</evidence>
<dbReference type="CDD" id="cd11494">
    <property type="entry name" value="SLC5sbd_NIS-like_u2"/>
    <property type="match status" value="1"/>
</dbReference>
<comment type="subcellular location">
    <subcellularLocation>
        <location evidence="1">Cell membrane</location>
        <topology evidence="1">Multi-pass membrane protein</topology>
    </subcellularLocation>
</comment>
<evidence type="ECO:0000313" key="15">
    <source>
        <dbReference type="Proteomes" id="UP000245535"/>
    </source>
</evidence>
<evidence type="ECO:0000256" key="8">
    <source>
        <dbReference type="ARBA" id="ARBA00023065"/>
    </source>
</evidence>
<evidence type="ECO:0000256" key="12">
    <source>
        <dbReference type="SAM" id="Coils"/>
    </source>
</evidence>
<gene>
    <name evidence="14" type="ORF">BC781_104298</name>
</gene>
<protein>
    <submittedName>
        <fullName evidence="14">SSS family transporter</fullName>
    </submittedName>
</protein>
<feature type="transmembrane region" description="Helical" evidence="13">
    <location>
        <begin position="6"/>
        <end position="22"/>
    </location>
</feature>
<feature type="transmembrane region" description="Helical" evidence="13">
    <location>
        <begin position="42"/>
        <end position="62"/>
    </location>
</feature>
<accession>A0A315Z7X5</accession>
<evidence type="ECO:0000256" key="4">
    <source>
        <dbReference type="ARBA" id="ARBA00022475"/>
    </source>
</evidence>
<keyword evidence="6 13" id="KW-1133">Transmembrane helix</keyword>
<organism evidence="14 15">
    <name type="scientific">Sediminitomix flava</name>
    <dbReference type="NCBI Taxonomy" id="379075"/>
    <lineage>
        <taxon>Bacteria</taxon>
        <taxon>Pseudomonadati</taxon>
        <taxon>Bacteroidota</taxon>
        <taxon>Cytophagia</taxon>
        <taxon>Cytophagales</taxon>
        <taxon>Flammeovirgaceae</taxon>
        <taxon>Sediminitomix</taxon>
    </lineage>
</organism>
<evidence type="ECO:0000256" key="10">
    <source>
        <dbReference type="ARBA" id="ARBA00023201"/>
    </source>
</evidence>
<dbReference type="InterPro" id="IPR001734">
    <property type="entry name" value="Na/solute_symporter"/>
</dbReference>
<feature type="transmembrane region" description="Helical" evidence="13">
    <location>
        <begin position="394"/>
        <end position="417"/>
    </location>
</feature>
<feature type="coiled-coil region" evidence="12">
    <location>
        <begin position="352"/>
        <end position="382"/>
    </location>
</feature>
<feature type="transmembrane region" description="Helical" evidence="13">
    <location>
        <begin position="117"/>
        <end position="142"/>
    </location>
</feature>
<feature type="transmembrane region" description="Helical" evidence="13">
    <location>
        <begin position="179"/>
        <end position="199"/>
    </location>
</feature>
<evidence type="ECO:0000256" key="9">
    <source>
        <dbReference type="ARBA" id="ARBA00023136"/>
    </source>
</evidence>
<dbReference type="GO" id="GO:0006814">
    <property type="term" value="P:sodium ion transport"/>
    <property type="evidence" value="ECO:0007669"/>
    <property type="project" value="UniProtKB-KW"/>
</dbReference>
<keyword evidence="4" id="KW-1003">Cell membrane</keyword>
<evidence type="ECO:0000256" key="6">
    <source>
        <dbReference type="ARBA" id="ARBA00022989"/>
    </source>
</evidence>
<dbReference type="GO" id="GO:0015293">
    <property type="term" value="F:symporter activity"/>
    <property type="evidence" value="ECO:0007669"/>
    <property type="project" value="TreeGrafter"/>
</dbReference>
<comment type="caution">
    <text evidence="14">The sequence shown here is derived from an EMBL/GenBank/DDBJ whole genome shotgun (WGS) entry which is preliminary data.</text>
</comment>
<feature type="transmembrane region" description="Helical" evidence="13">
    <location>
        <begin position="231"/>
        <end position="250"/>
    </location>
</feature>
<feature type="transmembrane region" description="Helical" evidence="13">
    <location>
        <begin position="74"/>
        <end position="96"/>
    </location>
</feature>
<feature type="transmembrane region" description="Helical" evidence="13">
    <location>
        <begin position="513"/>
        <end position="532"/>
    </location>
</feature>
<dbReference type="RefSeq" id="WP_109620012.1">
    <property type="nucleotide sequence ID" value="NZ_QGDO01000004.1"/>
</dbReference>
<keyword evidence="12" id="KW-0175">Coiled coil</keyword>
<dbReference type="GO" id="GO:0005886">
    <property type="term" value="C:plasma membrane"/>
    <property type="evidence" value="ECO:0007669"/>
    <property type="project" value="UniProtKB-SubCell"/>
</dbReference>
<keyword evidence="15" id="KW-1185">Reference proteome</keyword>
<sequence length="566" mass="62750">MKALDWIVLSSTLLFIVVYGIWKTRKQKDMKSYLLGDKDAKWFTVALSIMATQASAITFLSAPGQAFTDGMRFVQFYFGLPLAMIVLSAFVVPIYHKLNVFTAYEYLEKRFSVSARVGTAFLFLIQRGLAAGFTIFAPSLILSSLLGWDINLTNLIIGIIVIVYTVSGGTKAVSQTQKLQMFVIFVGMTIAGVMVVQMIPESVSFNNAMHLAGHLGRLNAVELEFDPSSKYNIWSGIIGGFFLAMSYFGTDQSQVQRYLTAKSIGQSRLGLLFNGMIKIPMQFLILFIGAMLYVFYIFQPAPLNFNKTLVNEVKSSEIGADYQAKELEYQEALGERQLQAIAFVDALEGNDLAAKENASAQLKESNQKAEDIRKEAKAMINENLPSLDTNDTNYIFLNFVTENLPAGLVGLLIAVIISASMSSTSSELNALASTTVVDLYKRLFKPEASEKHYLNASRFFTIAWGVLAIIFTFYANRLGSLIEAVNVLGSLVYGTILGIFTVAFFLKHIGSKEVLIGAVLSEAIIIYCFFFTDVPFLWYNVIGCLTVVGFSIVINKYLELSRKLEK</sequence>
<dbReference type="EMBL" id="QGDO01000004">
    <property type="protein sequence ID" value="PWJ41031.1"/>
    <property type="molecule type" value="Genomic_DNA"/>
</dbReference>
<dbReference type="PANTHER" id="PTHR42985:SF40">
    <property type="entry name" value="LD47995P-RELATED"/>
    <property type="match status" value="1"/>
</dbReference>
<comment type="similarity">
    <text evidence="2 11">Belongs to the sodium:solute symporter (SSF) (TC 2.A.21) family.</text>
</comment>
<dbReference type="PROSITE" id="PS50283">
    <property type="entry name" value="NA_SOLUT_SYMP_3"/>
    <property type="match status" value="1"/>
</dbReference>
<proteinExistence type="inferred from homology"/>
<keyword evidence="10" id="KW-0739">Sodium transport</keyword>
<feature type="transmembrane region" description="Helical" evidence="13">
    <location>
        <begin position="148"/>
        <end position="167"/>
    </location>
</feature>
<evidence type="ECO:0000256" key="2">
    <source>
        <dbReference type="ARBA" id="ARBA00006434"/>
    </source>
</evidence>
<feature type="transmembrane region" description="Helical" evidence="13">
    <location>
        <begin position="487"/>
        <end position="506"/>
    </location>
</feature>
<feature type="transmembrane region" description="Helical" evidence="13">
    <location>
        <begin position="459"/>
        <end position="475"/>
    </location>
</feature>